<dbReference type="Proteomes" id="UP000670947">
    <property type="component" value="Unassembled WGS sequence"/>
</dbReference>
<sequence length="298" mass="33560">METRAFRTSFASRAADVVIALVLLLLGFVVVYPFINLLALSFNDGTDAARGGIYFFPRKVSYAAYGMLFENKKLLNGLGWSALRVVVGTATCLFMTGLLSYIISIRSFSGRKFMRVLFFVTMYFSGGIIPTYILMNQLHLTNSFQVYWIPGLINAYFMLLMASYISDLPEALFESARIDGAGELLIYWRIVIPVAMPVFAAVSIYSAVGHWNSWFDVILYNFNGHFDTLQVYLRRLLLEVEATQQIRDQQLLMHKFQGLSPMTLRAATTIVVTVPILCVYPFLQKYFIGGITLGSVKG</sequence>
<evidence type="ECO:0000256" key="4">
    <source>
        <dbReference type="ARBA" id="ARBA00022692"/>
    </source>
</evidence>
<comment type="caution">
    <text evidence="9">The sequence shown here is derived from an EMBL/GenBank/DDBJ whole genome shotgun (WGS) entry which is preliminary data.</text>
</comment>
<dbReference type="CDD" id="cd06261">
    <property type="entry name" value="TM_PBP2"/>
    <property type="match status" value="1"/>
</dbReference>
<feature type="transmembrane region" description="Helical" evidence="7">
    <location>
        <begin position="82"/>
        <end position="104"/>
    </location>
</feature>
<evidence type="ECO:0000313" key="9">
    <source>
        <dbReference type="EMBL" id="MBO7742869.1"/>
    </source>
</evidence>
<keyword evidence="3" id="KW-1003">Cell membrane</keyword>
<keyword evidence="2 7" id="KW-0813">Transport</keyword>
<dbReference type="PROSITE" id="PS50928">
    <property type="entry name" value="ABC_TM1"/>
    <property type="match status" value="1"/>
</dbReference>
<feature type="transmembrane region" description="Helical" evidence="7">
    <location>
        <begin position="14"/>
        <end position="35"/>
    </location>
</feature>
<feature type="transmembrane region" description="Helical" evidence="7">
    <location>
        <begin position="116"/>
        <end position="135"/>
    </location>
</feature>
<keyword evidence="5 7" id="KW-1133">Transmembrane helix</keyword>
<feature type="transmembrane region" description="Helical" evidence="7">
    <location>
        <begin position="262"/>
        <end position="283"/>
    </location>
</feature>
<proteinExistence type="inferred from homology"/>
<evidence type="ECO:0000259" key="8">
    <source>
        <dbReference type="PROSITE" id="PS50928"/>
    </source>
</evidence>
<evidence type="ECO:0000256" key="7">
    <source>
        <dbReference type="RuleBase" id="RU363032"/>
    </source>
</evidence>
<dbReference type="EMBL" id="JAGGDJ010000001">
    <property type="protein sequence ID" value="MBO7742869.1"/>
    <property type="molecule type" value="Genomic_DNA"/>
</dbReference>
<comment type="subcellular location">
    <subcellularLocation>
        <location evidence="1 7">Cell membrane</location>
        <topology evidence="1 7">Multi-pass membrane protein</topology>
    </subcellularLocation>
</comment>
<name>A0ABS3W3I9_9BACL</name>
<evidence type="ECO:0000313" key="10">
    <source>
        <dbReference type="Proteomes" id="UP000670947"/>
    </source>
</evidence>
<evidence type="ECO:0000256" key="1">
    <source>
        <dbReference type="ARBA" id="ARBA00004651"/>
    </source>
</evidence>
<protein>
    <submittedName>
        <fullName evidence="9">Carbohydrate ABC transporter permease</fullName>
    </submittedName>
</protein>
<accession>A0ABS3W3I9</accession>
<keyword evidence="6 7" id="KW-0472">Membrane</keyword>
<feature type="transmembrane region" description="Helical" evidence="7">
    <location>
        <begin position="186"/>
        <end position="208"/>
    </location>
</feature>
<evidence type="ECO:0000256" key="2">
    <source>
        <dbReference type="ARBA" id="ARBA00022448"/>
    </source>
</evidence>
<dbReference type="InterPro" id="IPR000515">
    <property type="entry name" value="MetI-like"/>
</dbReference>
<evidence type="ECO:0000256" key="6">
    <source>
        <dbReference type="ARBA" id="ARBA00023136"/>
    </source>
</evidence>
<dbReference type="Pfam" id="PF00528">
    <property type="entry name" value="BPD_transp_1"/>
    <property type="match status" value="1"/>
</dbReference>
<feature type="domain" description="ABC transmembrane type-1" evidence="8">
    <location>
        <begin position="78"/>
        <end position="283"/>
    </location>
</feature>
<keyword evidence="10" id="KW-1185">Reference proteome</keyword>
<evidence type="ECO:0000256" key="5">
    <source>
        <dbReference type="ARBA" id="ARBA00022989"/>
    </source>
</evidence>
<dbReference type="InterPro" id="IPR035906">
    <property type="entry name" value="MetI-like_sf"/>
</dbReference>
<organism evidence="9 10">
    <name type="scientific">Paenibacillus artemisiicola</name>
    <dbReference type="NCBI Taxonomy" id="1172618"/>
    <lineage>
        <taxon>Bacteria</taxon>
        <taxon>Bacillati</taxon>
        <taxon>Bacillota</taxon>
        <taxon>Bacilli</taxon>
        <taxon>Bacillales</taxon>
        <taxon>Paenibacillaceae</taxon>
        <taxon>Paenibacillus</taxon>
    </lineage>
</organism>
<evidence type="ECO:0000256" key="3">
    <source>
        <dbReference type="ARBA" id="ARBA00022475"/>
    </source>
</evidence>
<gene>
    <name evidence="9" type="ORF">I8J29_01585</name>
</gene>
<comment type="similarity">
    <text evidence="7">Belongs to the binding-protein-dependent transport system permease family.</text>
</comment>
<dbReference type="RefSeq" id="WP_208845830.1">
    <property type="nucleotide sequence ID" value="NZ_JAGGDJ010000001.1"/>
</dbReference>
<dbReference type="Gene3D" id="1.10.3720.10">
    <property type="entry name" value="MetI-like"/>
    <property type="match status" value="1"/>
</dbReference>
<dbReference type="PANTHER" id="PTHR43744:SF9">
    <property type="entry name" value="POLYGALACTURONAN_RHAMNOGALACTURONAN TRANSPORT SYSTEM PERMEASE PROTEIN YTCP"/>
    <property type="match status" value="1"/>
</dbReference>
<feature type="transmembrane region" description="Helical" evidence="7">
    <location>
        <begin position="147"/>
        <end position="165"/>
    </location>
</feature>
<reference evidence="9 10" key="1">
    <citation type="submission" date="2021-03" db="EMBL/GenBank/DDBJ databases">
        <title>Paenibacillus artemisicola MWE-103 whole genome sequence.</title>
        <authorList>
            <person name="Ham Y.J."/>
        </authorList>
    </citation>
    <scope>NUCLEOTIDE SEQUENCE [LARGE SCALE GENOMIC DNA]</scope>
    <source>
        <strain evidence="9 10">MWE-103</strain>
    </source>
</reference>
<dbReference type="SUPFAM" id="SSF161098">
    <property type="entry name" value="MetI-like"/>
    <property type="match status" value="1"/>
</dbReference>
<keyword evidence="4 7" id="KW-0812">Transmembrane</keyword>
<dbReference type="PANTHER" id="PTHR43744">
    <property type="entry name" value="ABC TRANSPORTER PERMEASE PROTEIN MG189-RELATED-RELATED"/>
    <property type="match status" value="1"/>
</dbReference>